<feature type="chain" id="PRO_5043342180" evidence="2">
    <location>
        <begin position="36"/>
        <end position="338"/>
    </location>
</feature>
<sequence length="338" mass="36154">MNRSHPFRAVKTARRFLRFAMPALALLLGVQGAWAACTVTPGYIEKTVNMAMGRVVIPNDAAVGTMFKSQLFPLPSSAINKPWTCVGGGSVKGVMLQGIAVPGLDHVFTTAVSGVGIRLSRYFGATEVSYYPHDRTTTSDFGNFDAASRFQVELFKIATVTGNGPLAQGTYTQYYSVADNKSVLTTNLLGEGITIITPSCSVDLGSRNILVEFGKVPQNNFRGRGTTTGDRKFNIKLNCKAGQNAQNTVYLRMDATQDPSNEQGVLKITQAGASTATGVGIQVVNDKSVPVKFGEDALVGPSMDGAYVLPYTARYFQTGDKVTPGRANGTATFTLDYK</sequence>
<feature type="signal peptide" evidence="2">
    <location>
        <begin position="1"/>
        <end position="35"/>
    </location>
</feature>
<reference evidence="5" key="1">
    <citation type="submission" date="2023-07" db="EMBL/GenBank/DDBJ databases">
        <title>Sorghum-associated microbial communities from plants grown in Nebraska, USA.</title>
        <authorList>
            <person name="Schachtman D."/>
        </authorList>
    </citation>
    <scope>NUCLEOTIDE SEQUENCE</scope>
    <source>
        <strain evidence="5">DS3754</strain>
    </source>
</reference>
<dbReference type="SUPFAM" id="SSF49401">
    <property type="entry name" value="Bacterial adhesins"/>
    <property type="match status" value="1"/>
</dbReference>
<dbReference type="AlphaFoldDB" id="A0AAW8CWR0"/>
<evidence type="ECO:0000256" key="1">
    <source>
        <dbReference type="ARBA" id="ARBA00022729"/>
    </source>
</evidence>
<dbReference type="InterPro" id="IPR008966">
    <property type="entry name" value="Adhesion_dom_sf"/>
</dbReference>
<evidence type="ECO:0000256" key="2">
    <source>
        <dbReference type="SAM" id="SignalP"/>
    </source>
</evidence>
<dbReference type="Pfam" id="PF00419">
    <property type="entry name" value="Fimbrial"/>
    <property type="match status" value="1"/>
</dbReference>
<gene>
    <name evidence="5" type="ORF">J2W31_003806</name>
</gene>
<evidence type="ECO:0000313" key="6">
    <source>
        <dbReference type="Proteomes" id="UP001242045"/>
    </source>
</evidence>
<dbReference type="InterPro" id="IPR036937">
    <property type="entry name" value="Adhesion_dom_fimbrial_sf"/>
</dbReference>
<name>A0AAW8CWR0_9BURK</name>
<dbReference type="PANTHER" id="PTHR33420">
    <property type="entry name" value="FIMBRIAL SUBUNIT ELFA-RELATED"/>
    <property type="match status" value="1"/>
</dbReference>
<dbReference type="RefSeq" id="WP_307685698.1">
    <property type="nucleotide sequence ID" value="NZ_JAUSRD010000009.1"/>
</dbReference>
<protein>
    <submittedName>
        <fullName evidence="5">Type 1 fimbria pilin</fullName>
    </submittedName>
</protein>
<evidence type="ECO:0000259" key="4">
    <source>
        <dbReference type="Pfam" id="PF22003"/>
    </source>
</evidence>
<dbReference type="InterPro" id="IPR000259">
    <property type="entry name" value="Adhesion_dom_fimbrial"/>
</dbReference>
<dbReference type="GO" id="GO:0009289">
    <property type="term" value="C:pilus"/>
    <property type="evidence" value="ECO:0007669"/>
    <property type="project" value="InterPro"/>
</dbReference>
<dbReference type="GO" id="GO:0043709">
    <property type="term" value="P:cell adhesion involved in single-species biofilm formation"/>
    <property type="evidence" value="ECO:0007669"/>
    <property type="project" value="TreeGrafter"/>
</dbReference>
<evidence type="ECO:0000313" key="5">
    <source>
        <dbReference type="EMBL" id="MDP9894682.1"/>
    </source>
</evidence>
<dbReference type="InterPro" id="IPR054160">
    <property type="entry name" value="MrkD_recept-bd"/>
</dbReference>
<feature type="domain" description="MrkD-like receptor binding" evidence="4">
    <location>
        <begin position="48"/>
        <end position="190"/>
    </location>
</feature>
<accession>A0AAW8CWR0</accession>
<keyword evidence="1 2" id="KW-0732">Signal</keyword>
<comment type="caution">
    <text evidence="5">The sequence shown here is derived from an EMBL/GenBank/DDBJ whole genome shotgun (WGS) entry which is preliminary data.</text>
</comment>
<organism evidence="5 6">
    <name type="scientific">Variovorax boronicumulans</name>
    <dbReference type="NCBI Taxonomy" id="436515"/>
    <lineage>
        <taxon>Bacteria</taxon>
        <taxon>Pseudomonadati</taxon>
        <taxon>Pseudomonadota</taxon>
        <taxon>Betaproteobacteria</taxon>
        <taxon>Burkholderiales</taxon>
        <taxon>Comamonadaceae</taxon>
        <taxon>Variovorax</taxon>
    </lineage>
</organism>
<dbReference type="PANTHER" id="PTHR33420:SF3">
    <property type="entry name" value="FIMBRIAL SUBUNIT ELFA"/>
    <property type="match status" value="1"/>
</dbReference>
<dbReference type="Proteomes" id="UP001242045">
    <property type="component" value="Unassembled WGS sequence"/>
</dbReference>
<dbReference type="Gene3D" id="2.60.40.3310">
    <property type="match status" value="1"/>
</dbReference>
<dbReference type="InterPro" id="IPR050263">
    <property type="entry name" value="Bact_Fimbrial_Adh_Pro"/>
</dbReference>
<dbReference type="Pfam" id="PF22003">
    <property type="entry name" value="MrkDrd"/>
    <property type="match status" value="1"/>
</dbReference>
<evidence type="ECO:0000259" key="3">
    <source>
        <dbReference type="Pfam" id="PF00419"/>
    </source>
</evidence>
<dbReference type="EMBL" id="JAUSRD010000009">
    <property type="protein sequence ID" value="MDP9894682.1"/>
    <property type="molecule type" value="Genomic_DNA"/>
</dbReference>
<feature type="domain" description="Fimbrial-type adhesion" evidence="3">
    <location>
        <begin position="194"/>
        <end position="338"/>
    </location>
</feature>
<proteinExistence type="predicted"/>
<dbReference type="Gene3D" id="2.60.40.1090">
    <property type="entry name" value="Fimbrial-type adhesion domain"/>
    <property type="match status" value="1"/>
</dbReference>